<keyword evidence="1" id="KW-0472">Membrane</keyword>
<gene>
    <name evidence="2" type="ORF">PV04_00236</name>
</gene>
<dbReference type="Proteomes" id="UP000054266">
    <property type="component" value="Unassembled WGS sequence"/>
</dbReference>
<feature type="transmembrane region" description="Helical" evidence="1">
    <location>
        <begin position="43"/>
        <end position="66"/>
    </location>
</feature>
<accession>A0A0D2ECQ8</accession>
<dbReference type="AlphaFoldDB" id="A0A0D2ECQ8"/>
<evidence type="ECO:0000313" key="3">
    <source>
        <dbReference type="Proteomes" id="UP000054266"/>
    </source>
</evidence>
<organism evidence="2 3">
    <name type="scientific">Phialophora macrospora</name>
    <dbReference type="NCBI Taxonomy" id="1851006"/>
    <lineage>
        <taxon>Eukaryota</taxon>
        <taxon>Fungi</taxon>
        <taxon>Dikarya</taxon>
        <taxon>Ascomycota</taxon>
        <taxon>Pezizomycotina</taxon>
        <taxon>Eurotiomycetes</taxon>
        <taxon>Chaetothyriomycetidae</taxon>
        <taxon>Chaetothyriales</taxon>
        <taxon>Herpotrichiellaceae</taxon>
        <taxon>Phialophora</taxon>
    </lineage>
</organism>
<name>A0A0D2ECQ8_9EURO</name>
<sequence length="206" mass="21828">MSSQVTATPSAALPSKSACFLGSISPPVDLSTDLPNRKKQRRIIMIGILVVVVLALALGLGLGLGLRDENRETDSTSSSYTILQTSILPWEPGTSSVFRGSLASGTCVASNNTAYGTVAEPEQWSVCAENFGPATYTVSQLSNGSYALAGTLPVEFANALAFLPSQTKTPLYQWLIPFIITAGTCEVSFVLTVGLGRTKDEYQIRT</sequence>
<evidence type="ECO:0000256" key="1">
    <source>
        <dbReference type="SAM" id="Phobius"/>
    </source>
</evidence>
<dbReference type="EMBL" id="KN846956">
    <property type="protein sequence ID" value="KIW72012.1"/>
    <property type="molecule type" value="Genomic_DNA"/>
</dbReference>
<keyword evidence="1" id="KW-0812">Transmembrane</keyword>
<feature type="transmembrane region" description="Helical" evidence="1">
    <location>
        <begin position="171"/>
        <end position="195"/>
    </location>
</feature>
<keyword evidence="1" id="KW-1133">Transmembrane helix</keyword>
<reference evidence="2 3" key="1">
    <citation type="submission" date="2015-01" db="EMBL/GenBank/DDBJ databases">
        <title>The Genome Sequence of Capronia semiimmersa CBS27337.</title>
        <authorList>
            <consortium name="The Broad Institute Genomics Platform"/>
            <person name="Cuomo C."/>
            <person name="de Hoog S."/>
            <person name="Gorbushina A."/>
            <person name="Stielow B."/>
            <person name="Teixiera M."/>
            <person name="Abouelleil A."/>
            <person name="Chapman S.B."/>
            <person name="Priest M."/>
            <person name="Young S.K."/>
            <person name="Wortman J."/>
            <person name="Nusbaum C."/>
            <person name="Birren B."/>
        </authorList>
    </citation>
    <scope>NUCLEOTIDE SEQUENCE [LARGE SCALE GENOMIC DNA]</scope>
    <source>
        <strain evidence="2 3">CBS 27337</strain>
    </source>
</reference>
<keyword evidence="3" id="KW-1185">Reference proteome</keyword>
<evidence type="ECO:0000313" key="2">
    <source>
        <dbReference type="EMBL" id="KIW72012.1"/>
    </source>
</evidence>
<protein>
    <submittedName>
        <fullName evidence="2">Uncharacterized protein</fullName>
    </submittedName>
</protein>
<proteinExistence type="predicted"/>
<dbReference type="HOGENOM" id="CLU_1331794_0_0_1"/>